<sequence>MGLSVSGRSRLKSVIISSNSKSSTSGKRKKVSDWARRWWARRFGVSSIWSRNQIGMIWIGLKGSVL</sequence>
<name>A0ABC8U125_9AQUA</name>
<organism evidence="1 2">
    <name type="scientific">Ilex paraguariensis</name>
    <name type="common">yerba mate</name>
    <dbReference type="NCBI Taxonomy" id="185542"/>
    <lineage>
        <taxon>Eukaryota</taxon>
        <taxon>Viridiplantae</taxon>
        <taxon>Streptophyta</taxon>
        <taxon>Embryophyta</taxon>
        <taxon>Tracheophyta</taxon>
        <taxon>Spermatophyta</taxon>
        <taxon>Magnoliopsida</taxon>
        <taxon>eudicotyledons</taxon>
        <taxon>Gunneridae</taxon>
        <taxon>Pentapetalae</taxon>
        <taxon>asterids</taxon>
        <taxon>campanulids</taxon>
        <taxon>Aquifoliales</taxon>
        <taxon>Aquifoliaceae</taxon>
        <taxon>Ilex</taxon>
    </lineage>
</organism>
<evidence type="ECO:0000313" key="1">
    <source>
        <dbReference type="EMBL" id="CAK9174029.1"/>
    </source>
</evidence>
<reference evidence="1 2" key="1">
    <citation type="submission" date="2024-02" db="EMBL/GenBank/DDBJ databases">
        <authorList>
            <person name="Vignale AGUSTIN F."/>
            <person name="Sosa J E."/>
            <person name="Modenutti C."/>
        </authorList>
    </citation>
    <scope>NUCLEOTIDE SEQUENCE [LARGE SCALE GENOMIC DNA]</scope>
</reference>
<comment type="caution">
    <text evidence="1">The sequence shown here is derived from an EMBL/GenBank/DDBJ whole genome shotgun (WGS) entry which is preliminary data.</text>
</comment>
<accession>A0ABC8U125</accession>
<dbReference type="AlphaFoldDB" id="A0ABC8U125"/>
<proteinExistence type="predicted"/>
<dbReference type="EMBL" id="CAUOFW020006280">
    <property type="protein sequence ID" value="CAK9174029.1"/>
    <property type="molecule type" value="Genomic_DNA"/>
</dbReference>
<keyword evidence="2" id="KW-1185">Reference proteome</keyword>
<evidence type="ECO:0000313" key="2">
    <source>
        <dbReference type="Proteomes" id="UP001642360"/>
    </source>
</evidence>
<gene>
    <name evidence="1" type="ORF">ILEXP_LOCUS43769</name>
</gene>
<protein>
    <submittedName>
        <fullName evidence="1">Uncharacterized protein</fullName>
    </submittedName>
</protein>
<dbReference type="Proteomes" id="UP001642360">
    <property type="component" value="Unassembled WGS sequence"/>
</dbReference>